<keyword evidence="1" id="KW-1133">Transmembrane helix</keyword>
<keyword evidence="1" id="KW-0472">Membrane</keyword>
<dbReference type="EMBL" id="CP129675">
    <property type="protein sequence ID" value="XDS47578.1"/>
    <property type="molecule type" value="Genomic_DNA"/>
</dbReference>
<proteinExistence type="predicted"/>
<evidence type="ECO:0000313" key="2">
    <source>
        <dbReference type="EMBL" id="XDS47578.1"/>
    </source>
</evidence>
<evidence type="ECO:0000313" key="4">
    <source>
        <dbReference type="EMBL" id="XDS51555.1"/>
    </source>
</evidence>
<gene>
    <name evidence="4" type="ORF">QN062_02535</name>
    <name evidence="3" type="ORF">QN216_06540</name>
    <name evidence="2" type="ORF">QN217_03910</name>
</gene>
<feature type="transmembrane region" description="Helical" evidence="1">
    <location>
        <begin position="16"/>
        <end position="34"/>
    </location>
</feature>
<feature type="transmembrane region" description="Helical" evidence="1">
    <location>
        <begin position="70"/>
        <end position="93"/>
    </location>
</feature>
<dbReference type="KEGG" id="bfk:QN062_02535"/>
<dbReference type="EMBL" id="CP129683">
    <property type="protein sequence ID" value="XDS51555.1"/>
    <property type="molecule type" value="Genomic_DNA"/>
</dbReference>
<reference evidence="4" key="1">
    <citation type="submission" date="2023-07" db="EMBL/GenBank/DDBJ databases">
        <title>Bifidobacterium aquikefiriaerophilum sp. nov. and Bifidobacterium eccum sp. nov., isolated from water kefir.</title>
        <authorList>
            <person name="Breselge S."/>
            <person name="Bellassi P."/>
            <person name="Barcenilla C."/>
            <person name="Alvarez-Ordonez A."/>
            <person name="Morelli L."/>
            <person name="Cotter P.D."/>
        </authorList>
    </citation>
    <scope>NUCLEOTIDE SEQUENCE</scope>
    <source>
        <strain evidence="4">WK012_4_13</strain>
        <strain evidence="3">WK013_4_14</strain>
        <strain evidence="2">WK048_4_13</strain>
    </source>
</reference>
<dbReference type="EMBL" id="CP129682">
    <property type="protein sequence ID" value="XDS49730.1"/>
    <property type="molecule type" value="Genomic_DNA"/>
</dbReference>
<feature type="transmembrane region" description="Helical" evidence="1">
    <location>
        <begin position="40"/>
        <end position="58"/>
    </location>
</feature>
<sequence length="94" mass="10493">MRRHPFVSESHEGSPAFEWIVLGVVACCTLLAVLRHQMAATIIISVAAIVLGLLRIILRQRSPWKVRSVGFDAFISICWGIGLLSTFFSVWLLL</sequence>
<keyword evidence="1" id="KW-0812">Transmembrane</keyword>
<evidence type="ECO:0000313" key="3">
    <source>
        <dbReference type="EMBL" id="XDS49730.1"/>
    </source>
</evidence>
<name>A0AB39USD2_9BIFI</name>
<accession>A0AB39USD2</accession>
<dbReference type="AlphaFoldDB" id="A0AB39USD2"/>
<protein>
    <submittedName>
        <fullName evidence="4">DUF3017 domain-containing protein</fullName>
    </submittedName>
</protein>
<dbReference type="RefSeq" id="WP_369342516.1">
    <property type="nucleotide sequence ID" value="NZ_CP129675.1"/>
</dbReference>
<evidence type="ECO:0000256" key="1">
    <source>
        <dbReference type="SAM" id="Phobius"/>
    </source>
</evidence>
<organism evidence="4">
    <name type="scientific">Bifidobacterium fermentum</name>
    <dbReference type="NCBI Taxonomy" id="3059035"/>
    <lineage>
        <taxon>Bacteria</taxon>
        <taxon>Bacillati</taxon>
        <taxon>Actinomycetota</taxon>
        <taxon>Actinomycetes</taxon>
        <taxon>Bifidobacteriales</taxon>
        <taxon>Bifidobacteriaceae</taxon>
        <taxon>Bifidobacterium</taxon>
    </lineage>
</organism>